<dbReference type="EMBL" id="UYJE01009402">
    <property type="protein sequence ID" value="VDI73196.1"/>
    <property type="molecule type" value="Genomic_DNA"/>
</dbReference>
<evidence type="ECO:0000256" key="7">
    <source>
        <dbReference type="ARBA" id="ARBA00022737"/>
    </source>
</evidence>
<evidence type="ECO:0000256" key="9">
    <source>
        <dbReference type="ARBA" id="ARBA00022989"/>
    </source>
</evidence>
<keyword evidence="5 13" id="KW-0812">Transmembrane</keyword>
<dbReference type="InterPro" id="IPR003591">
    <property type="entry name" value="Leu-rich_rpt_typical-subtyp"/>
</dbReference>
<keyword evidence="4" id="KW-0433">Leucine-rich repeat</keyword>
<accession>A0A8B6H3U3</accession>
<comment type="subcellular location">
    <subcellularLocation>
        <location evidence="1">Membrane</location>
        <topology evidence="1">Single-pass type I membrane protein</topology>
    </subcellularLocation>
</comment>
<dbReference type="PANTHER" id="PTHR24365:SF541">
    <property type="entry name" value="PROTEIN TOLL-RELATED"/>
    <property type="match status" value="1"/>
</dbReference>
<dbReference type="SUPFAM" id="SSF52200">
    <property type="entry name" value="Toll/Interleukin receptor TIR domain"/>
    <property type="match status" value="1"/>
</dbReference>
<feature type="transmembrane region" description="Helical" evidence="13">
    <location>
        <begin position="518"/>
        <end position="542"/>
    </location>
</feature>
<keyword evidence="7" id="KW-0677">Repeat</keyword>
<evidence type="ECO:0000256" key="1">
    <source>
        <dbReference type="ARBA" id="ARBA00004479"/>
    </source>
</evidence>
<keyword evidence="12" id="KW-0325">Glycoprotein</keyword>
<dbReference type="OrthoDB" id="1421090at2759"/>
<gene>
    <name evidence="15" type="ORF">MGAL_10B020741</name>
</gene>
<keyword evidence="8" id="KW-0391">Immunity</keyword>
<evidence type="ECO:0000256" key="6">
    <source>
        <dbReference type="ARBA" id="ARBA00022729"/>
    </source>
</evidence>
<dbReference type="PROSITE" id="PS51450">
    <property type="entry name" value="LRR"/>
    <property type="match status" value="2"/>
</dbReference>
<dbReference type="SMART" id="SM00369">
    <property type="entry name" value="LRR_TYP"/>
    <property type="match status" value="8"/>
</dbReference>
<dbReference type="GO" id="GO:0038023">
    <property type="term" value="F:signaling receptor activity"/>
    <property type="evidence" value="ECO:0007669"/>
    <property type="project" value="TreeGrafter"/>
</dbReference>
<keyword evidence="16" id="KW-1185">Reference proteome</keyword>
<dbReference type="SUPFAM" id="SSF52058">
    <property type="entry name" value="L domain-like"/>
    <property type="match status" value="1"/>
</dbReference>
<dbReference type="Gene3D" id="3.80.10.10">
    <property type="entry name" value="Ribonuclease Inhibitor"/>
    <property type="match status" value="3"/>
</dbReference>
<dbReference type="InterPro" id="IPR035897">
    <property type="entry name" value="Toll_tir_struct_dom_sf"/>
</dbReference>
<keyword evidence="3" id="KW-0399">Innate immunity</keyword>
<dbReference type="GO" id="GO:0005886">
    <property type="term" value="C:plasma membrane"/>
    <property type="evidence" value="ECO:0007669"/>
    <property type="project" value="TreeGrafter"/>
</dbReference>
<protein>
    <submittedName>
        <fullName evidence="15">Toll-like receptor 13</fullName>
    </submittedName>
</protein>
<dbReference type="GO" id="GO:0045087">
    <property type="term" value="P:innate immune response"/>
    <property type="evidence" value="ECO:0007669"/>
    <property type="project" value="UniProtKB-KW"/>
</dbReference>
<sequence length="716" mass="83563">MKISELHTTVYFIYCILIVYTTKVTENRCIFDPRCECYISNLRVSCNHKNITDNNIPHFPRSVQQLSLWSNLIEIIPRTTFNHMKNLSELDLSYNRLKYLEEGTFGGLSRLETLSIKGNYLDYSFAIPNNIFKPLVSLKSLNVANNKLVEQSYLYPSFPSDLLSSLVRLESIEVDVIHPQFKLKLFMFPNIYRSLTHLTKLEIGLCNLPHVRNITFFNLPNLEYLDMHRCHTQSYDRWTLRNGKKLKYLDISESEFTDDCLSKLMSDLNFNVKLEILKMTNSFPSMSIFLPQYLALFLNATQIREIYVNNNSFVEAIGNDEYFMMPPTLKVFDFSNNILSKFYFGMPYLSILNLQNNKLGAYLSTERYTNSSETELREIDLSFNCIQDLSFGLFHGHDHAVNIDLSHNKLTDITFDLSHLVSLKKLDLSYNNISGISSQTSMNTLHKLSKTSKLKIDLSNNLLKCSCENLKFVQWMNANLDLLLNKDKCMCRFDNNDVVQLTNVNVIVKQLEKECSSYTTLIICIAVGISIALLILSSGLVYRFRWRLRYLYYMTRHKYKVFQNIQSYTSYKYDAFISYANEETDFVVSEVIPHLERGENLKLCVHQRDFVPGEEITQNITNGIHQSRRTICIITRSFLDSYYCMFEFNMAKMESIYTRDSQNILFLVFYEQLRPKDLPLVILELVQKQSYIEYPNDEQGNVVFWKKIAESLGSSE</sequence>
<dbReference type="Pfam" id="PF01582">
    <property type="entry name" value="TIR"/>
    <property type="match status" value="1"/>
</dbReference>
<evidence type="ECO:0000313" key="15">
    <source>
        <dbReference type="EMBL" id="VDI73196.1"/>
    </source>
</evidence>
<evidence type="ECO:0000313" key="16">
    <source>
        <dbReference type="Proteomes" id="UP000596742"/>
    </source>
</evidence>
<keyword evidence="11 15" id="KW-0675">Receptor</keyword>
<dbReference type="Gene3D" id="3.40.50.10140">
    <property type="entry name" value="Toll/interleukin-1 receptor homology (TIR) domain"/>
    <property type="match status" value="1"/>
</dbReference>
<dbReference type="GO" id="GO:0007165">
    <property type="term" value="P:signal transduction"/>
    <property type="evidence" value="ECO:0007669"/>
    <property type="project" value="InterPro"/>
</dbReference>
<evidence type="ECO:0000256" key="10">
    <source>
        <dbReference type="ARBA" id="ARBA00023136"/>
    </source>
</evidence>
<dbReference type="PRINTS" id="PR01537">
    <property type="entry name" value="INTRLKN1R1F"/>
</dbReference>
<keyword evidence="6" id="KW-0732">Signal</keyword>
<organism evidence="15 16">
    <name type="scientific">Mytilus galloprovincialis</name>
    <name type="common">Mediterranean mussel</name>
    <dbReference type="NCBI Taxonomy" id="29158"/>
    <lineage>
        <taxon>Eukaryota</taxon>
        <taxon>Metazoa</taxon>
        <taxon>Spiralia</taxon>
        <taxon>Lophotrochozoa</taxon>
        <taxon>Mollusca</taxon>
        <taxon>Bivalvia</taxon>
        <taxon>Autobranchia</taxon>
        <taxon>Pteriomorphia</taxon>
        <taxon>Mytilida</taxon>
        <taxon>Mytiloidea</taxon>
        <taxon>Mytilidae</taxon>
        <taxon>Mytilinae</taxon>
        <taxon>Mytilus</taxon>
    </lineage>
</organism>
<name>A0A8B6H3U3_MYTGA</name>
<dbReference type="PROSITE" id="PS50104">
    <property type="entry name" value="TIR"/>
    <property type="match status" value="1"/>
</dbReference>
<dbReference type="PANTHER" id="PTHR24365">
    <property type="entry name" value="TOLL-LIKE RECEPTOR"/>
    <property type="match status" value="1"/>
</dbReference>
<evidence type="ECO:0000256" key="13">
    <source>
        <dbReference type="SAM" id="Phobius"/>
    </source>
</evidence>
<proteinExistence type="inferred from homology"/>
<evidence type="ECO:0000256" key="2">
    <source>
        <dbReference type="ARBA" id="ARBA00009634"/>
    </source>
</evidence>
<evidence type="ECO:0000256" key="4">
    <source>
        <dbReference type="ARBA" id="ARBA00022614"/>
    </source>
</evidence>
<evidence type="ECO:0000256" key="5">
    <source>
        <dbReference type="ARBA" id="ARBA00022692"/>
    </source>
</evidence>
<dbReference type="SMART" id="SM00255">
    <property type="entry name" value="TIR"/>
    <property type="match status" value="1"/>
</dbReference>
<dbReference type="FunFam" id="3.40.50.10140:FF:000001">
    <property type="entry name" value="Toll-like receptor 2"/>
    <property type="match status" value="1"/>
</dbReference>
<evidence type="ECO:0000256" key="3">
    <source>
        <dbReference type="ARBA" id="ARBA00022588"/>
    </source>
</evidence>
<keyword evidence="10 13" id="KW-0472">Membrane</keyword>
<dbReference type="Pfam" id="PF13855">
    <property type="entry name" value="LRR_8"/>
    <property type="match status" value="2"/>
</dbReference>
<reference evidence="15" key="1">
    <citation type="submission" date="2018-11" db="EMBL/GenBank/DDBJ databases">
        <authorList>
            <person name="Alioto T."/>
            <person name="Alioto T."/>
        </authorList>
    </citation>
    <scope>NUCLEOTIDE SEQUENCE</scope>
</reference>
<evidence type="ECO:0000256" key="12">
    <source>
        <dbReference type="ARBA" id="ARBA00023180"/>
    </source>
</evidence>
<comment type="caution">
    <text evidence="15">The sequence shown here is derived from an EMBL/GenBank/DDBJ whole genome shotgun (WGS) entry which is preliminary data.</text>
</comment>
<evidence type="ECO:0000256" key="11">
    <source>
        <dbReference type="ARBA" id="ARBA00023170"/>
    </source>
</evidence>
<dbReference type="PRINTS" id="PR00019">
    <property type="entry name" value="LEURICHRPT"/>
</dbReference>
<keyword evidence="9 13" id="KW-1133">Transmembrane helix</keyword>
<evidence type="ECO:0000256" key="8">
    <source>
        <dbReference type="ARBA" id="ARBA00022859"/>
    </source>
</evidence>
<dbReference type="InterPro" id="IPR032675">
    <property type="entry name" value="LRR_dom_sf"/>
</dbReference>
<comment type="similarity">
    <text evidence="2">Belongs to the Toll-like receptor family.</text>
</comment>
<dbReference type="InterPro" id="IPR001611">
    <property type="entry name" value="Leu-rich_rpt"/>
</dbReference>
<evidence type="ECO:0000259" key="14">
    <source>
        <dbReference type="PROSITE" id="PS50104"/>
    </source>
</evidence>
<dbReference type="Proteomes" id="UP000596742">
    <property type="component" value="Unassembled WGS sequence"/>
</dbReference>
<dbReference type="AlphaFoldDB" id="A0A8B6H3U3"/>
<dbReference type="InterPro" id="IPR000157">
    <property type="entry name" value="TIR_dom"/>
</dbReference>
<feature type="domain" description="TIR" evidence="14">
    <location>
        <begin position="571"/>
        <end position="712"/>
    </location>
</feature>